<sequence>MASNTQGSEIRGCNAIVNQNDKKYVRIMLTAPGLKTKRSLSLKKEPINCKVLEMEYKKHSVRIKFVINQGLMNETVFLYETDEDNHFNGPIQEKKSYLQFADNGIDIYARKEYDWSM</sequence>
<reference evidence="1" key="1">
    <citation type="submission" date="2021-02" db="EMBL/GenBank/DDBJ databases">
        <authorList>
            <person name="Nowell W R."/>
        </authorList>
    </citation>
    <scope>NUCLEOTIDE SEQUENCE</scope>
    <source>
        <strain evidence="1">Ploen Becks lab</strain>
    </source>
</reference>
<comment type="caution">
    <text evidence="1">The sequence shown here is derived from an EMBL/GenBank/DDBJ whole genome shotgun (WGS) entry which is preliminary data.</text>
</comment>
<evidence type="ECO:0000313" key="1">
    <source>
        <dbReference type="EMBL" id="CAF0772582.1"/>
    </source>
</evidence>
<proteinExistence type="predicted"/>
<gene>
    <name evidence="1" type="ORF">OXX778_LOCUS5032</name>
</gene>
<evidence type="ECO:0000313" key="2">
    <source>
        <dbReference type="Proteomes" id="UP000663879"/>
    </source>
</evidence>
<name>A0A813QVW7_9BILA</name>
<dbReference type="AlphaFoldDB" id="A0A813QVW7"/>
<dbReference type="OrthoDB" id="10028043at2759"/>
<accession>A0A813QVW7</accession>
<dbReference type="EMBL" id="CAJNOC010000527">
    <property type="protein sequence ID" value="CAF0772582.1"/>
    <property type="molecule type" value="Genomic_DNA"/>
</dbReference>
<dbReference type="Proteomes" id="UP000663879">
    <property type="component" value="Unassembled WGS sequence"/>
</dbReference>
<protein>
    <submittedName>
        <fullName evidence="1">Uncharacterized protein</fullName>
    </submittedName>
</protein>
<keyword evidence="2" id="KW-1185">Reference proteome</keyword>
<organism evidence="1 2">
    <name type="scientific">Brachionus calyciflorus</name>
    <dbReference type="NCBI Taxonomy" id="104777"/>
    <lineage>
        <taxon>Eukaryota</taxon>
        <taxon>Metazoa</taxon>
        <taxon>Spiralia</taxon>
        <taxon>Gnathifera</taxon>
        <taxon>Rotifera</taxon>
        <taxon>Eurotatoria</taxon>
        <taxon>Monogononta</taxon>
        <taxon>Pseudotrocha</taxon>
        <taxon>Ploima</taxon>
        <taxon>Brachionidae</taxon>
        <taxon>Brachionus</taxon>
    </lineage>
</organism>